<feature type="region of interest" description="Disordered" evidence="1">
    <location>
        <begin position="1"/>
        <end position="62"/>
    </location>
</feature>
<dbReference type="AlphaFoldDB" id="A0A251XDR6"/>
<feature type="compositionally biased region" description="Polar residues" evidence="1">
    <location>
        <begin position="51"/>
        <end position="62"/>
    </location>
</feature>
<evidence type="ECO:0000256" key="1">
    <source>
        <dbReference type="SAM" id="MobiDB-lite"/>
    </source>
</evidence>
<sequence>MPADAVHAGHDDPASPTVSTATCTTLRRSSSVSEEYSPSDPFGPTPRQPFDMSQSQCAAYAS</sequence>
<evidence type="ECO:0000313" key="3">
    <source>
        <dbReference type="Proteomes" id="UP000195062"/>
    </source>
</evidence>
<feature type="compositionally biased region" description="Low complexity" evidence="1">
    <location>
        <begin position="29"/>
        <end position="39"/>
    </location>
</feature>
<comment type="caution">
    <text evidence="2">The sequence shown here is derived from an EMBL/GenBank/DDBJ whole genome shotgun (WGS) entry which is preliminary data.</text>
</comment>
<gene>
    <name evidence="2" type="ORF">CMMCAS07_18145</name>
</gene>
<reference evidence="2 3" key="1">
    <citation type="submission" date="2016-08" db="EMBL/GenBank/DDBJ databases">
        <title>Genome sequence of Clavibacter michiganensis subsp. michiganensis strain CASJ007.</title>
        <authorList>
            <person name="Thapa S.P."/>
            <person name="Coaker G."/>
        </authorList>
    </citation>
    <scope>NUCLEOTIDE SEQUENCE [LARGE SCALE GENOMIC DNA]</scope>
    <source>
        <strain evidence="2">CASJ007</strain>
    </source>
</reference>
<proteinExistence type="predicted"/>
<organism evidence="2 3">
    <name type="scientific">Clavibacter michiganensis subsp. michiganensis</name>
    <dbReference type="NCBI Taxonomy" id="33013"/>
    <lineage>
        <taxon>Bacteria</taxon>
        <taxon>Bacillati</taxon>
        <taxon>Actinomycetota</taxon>
        <taxon>Actinomycetes</taxon>
        <taxon>Micrococcales</taxon>
        <taxon>Microbacteriaceae</taxon>
        <taxon>Clavibacter</taxon>
    </lineage>
</organism>
<feature type="compositionally biased region" description="Polar residues" evidence="1">
    <location>
        <begin position="16"/>
        <end position="28"/>
    </location>
</feature>
<keyword evidence="3" id="KW-1185">Reference proteome</keyword>
<dbReference type="EMBL" id="MDHH01000008">
    <property type="protein sequence ID" value="OUE00326.1"/>
    <property type="molecule type" value="Genomic_DNA"/>
</dbReference>
<dbReference type="Proteomes" id="UP000195062">
    <property type="component" value="Unassembled WGS sequence"/>
</dbReference>
<evidence type="ECO:0000313" key="2">
    <source>
        <dbReference type="EMBL" id="OUE00326.1"/>
    </source>
</evidence>
<name>A0A251XDR6_CLAMM</name>
<accession>A0A251XDR6</accession>
<protein>
    <submittedName>
        <fullName evidence="2">Uncharacterized protein</fullName>
    </submittedName>
</protein>